<name>S7JC20_VIBFL</name>
<dbReference type="Proteomes" id="UP000014854">
    <property type="component" value="Unassembled WGS sequence"/>
</dbReference>
<gene>
    <name evidence="1" type="ORF">L910_2799</name>
</gene>
<protein>
    <submittedName>
        <fullName evidence="1">Uncharacterized protein</fullName>
    </submittedName>
</protein>
<evidence type="ECO:0000313" key="1">
    <source>
        <dbReference type="EMBL" id="EPP19725.1"/>
    </source>
</evidence>
<sequence length="48" mass="5655">MNNTLFSFTNERKSLFKGVNYEFFTKVVQRKPKRDLDKSVSIFLSVGH</sequence>
<organism evidence="1 2">
    <name type="scientific">Vibrio fluvialis PG41</name>
    <dbReference type="NCBI Taxonomy" id="1336752"/>
    <lineage>
        <taxon>Bacteria</taxon>
        <taxon>Pseudomonadati</taxon>
        <taxon>Pseudomonadota</taxon>
        <taxon>Gammaproteobacteria</taxon>
        <taxon>Vibrionales</taxon>
        <taxon>Vibrionaceae</taxon>
        <taxon>Vibrio</taxon>
    </lineage>
</organism>
<evidence type="ECO:0000313" key="2">
    <source>
        <dbReference type="Proteomes" id="UP000014854"/>
    </source>
</evidence>
<comment type="caution">
    <text evidence="1">The sequence shown here is derived from an EMBL/GenBank/DDBJ whole genome shotgun (WGS) entry which is preliminary data.</text>
</comment>
<dbReference type="EMBL" id="ASXS01000028">
    <property type="protein sequence ID" value="EPP19725.1"/>
    <property type="molecule type" value="Genomic_DNA"/>
</dbReference>
<dbReference type="PATRIC" id="fig|1336752.4.peg.4475"/>
<proteinExistence type="predicted"/>
<dbReference type="AlphaFoldDB" id="S7JC20"/>
<reference evidence="1 2" key="1">
    <citation type="journal article" date="2013" name="Gut Pathog.">
        <title>Evidence of a new metabolic capacity in an emerging diarrheal pathogen: lessons from the draft genomes of Vibrio fluvialis strains PG41 and I21563.</title>
        <authorList>
            <person name="Khatri I."/>
            <person name="Mahajan S."/>
            <person name="Dureja C."/>
            <person name="Subramanian S."/>
            <person name="Raychaudhuri S."/>
        </authorList>
    </citation>
    <scope>NUCLEOTIDE SEQUENCE [LARGE SCALE GENOMIC DNA]</scope>
    <source>
        <strain evidence="1 2">PG41</strain>
    </source>
</reference>
<accession>S7JC20</accession>